<feature type="region of interest" description="Disordered" evidence="1">
    <location>
        <begin position="189"/>
        <end position="217"/>
    </location>
</feature>
<gene>
    <name evidence="4" type="primary">LOC108569828</name>
</gene>
<proteinExistence type="predicted"/>
<sequence length="1052" mass="118551">MHFSSLCNFQRSEACPYLSLSKTTTHHILNNFLFQKMVMIGRHPPTSTELTEPLPPIPPRAAIIFSPLPPKPQVEAEGYGPYKPVPPPKPLPQHQLQQQQLQQPSGSSGRITPPPYRMPPYPLYNEPSIPGAAGHEVPIVTSSPSNPQNLQTHSSKFPIEREVILSSSDKNSKIPILNDYMKRSKGAIAPDVPPKQMSAWTQGQNHHHHQQQQNQQILTPDQNHVENNASSMYRVSYHQDYYNSQTGLSTGAVPRQSTWQGELAKTPQKQQQPQQYQKVEDYTQAPLQTPGVPTEKEPKNKTITKTYHSIKDIISSKFKSSKDEDKPEESGLNNAARSVEDGVGGDDRIIVKKSIGEQGIYGKPRVDIQHQYNQHVVQQQILAAQQYQGFKNQQMMQSRSQEMLVAPRPEDYYHQTYASSPQRLQPSQRPSYMVMQSPTKDMNEGRSLEDRRAVGEQRSAQQLERDSLRQKTFEARRAASQPQLSYEDEIKNDIPDNRPQPQAIRRGSQGNLMEVIVKTSHLEEKDSDDGGFLQRDTQQTDDTFNKDESKVNVALQGAPRKQLEGEIGKIEGVYNIGQRSKGDGEELRNSRKTGSAASSDYDKERQSSSNADSGRGSAAYSSGRRPGGIDTSNESDNHHHQLHLAGNYRDLKTAAAAGREPEWVDIVETELRHILEPKLHELSLQTTNATNIANSTLSESISSMTPPLPPLSPGEQSSPNITPRNSTRYKHSSLPYGSKPDYDNYKSKGHPGTMANRWHSANTKHRSNKKIDHNSILRSKQIFGLDTADMTSTTTRSIDLESMLDGQSDSDGDISTTDARTIRKQLEGLESMYSEVLKLLGVKKHASRYQPSDPRFSKRRYGSMSSLPSSSVSSRPIRDKRRAHEDRKKVRDMRGINKRFQRLESHVVTLARSVAHLSSEMRTQHLMIQEMENIRGEISALRTQTNMLNVRSQSAARPTNTSKDLPNLANPTRVKKLTKFFGDEPPLLRLFLRKLGYEKYANVFENERIGMVELPYLSEERLQKMGVPLGPRLRIMEEAQISVCKDTTLCIV</sequence>
<feature type="region of interest" description="Disordered" evidence="1">
    <location>
        <begin position="75"/>
        <end position="119"/>
    </location>
</feature>
<feature type="compositionally biased region" description="Basic and acidic residues" evidence="1">
    <location>
        <begin position="463"/>
        <end position="477"/>
    </location>
</feature>
<dbReference type="Proteomes" id="UP000695000">
    <property type="component" value="Unplaced"/>
</dbReference>
<feature type="region of interest" description="Disordered" evidence="1">
    <location>
        <begin position="318"/>
        <end position="342"/>
    </location>
</feature>
<feature type="region of interest" description="Disordered" evidence="1">
    <location>
        <begin position="522"/>
        <end position="557"/>
    </location>
</feature>
<feature type="compositionally biased region" description="Basic and acidic residues" evidence="1">
    <location>
        <begin position="580"/>
        <end position="589"/>
    </location>
</feature>
<feature type="compositionally biased region" description="Low complexity" evidence="1">
    <location>
        <begin position="611"/>
        <end position="624"/>
    </location>
</feature>
<protein>
    <submittedName>
        <fullName evidence="4">Uncharacterized protein LOC108569828 isoform X1</fullName>
    </submittedName>
</protein>
<dbReference type="InterPro" id="IPR013761">
    <property type="entry name" value="SAM/pointed_sf"/>
</dbReference>
<feature type="compositionally biased region" description="Low complexity" evidence="1">
    <location>
        <begin position="267"/>
        <end position="277"/>
    </location>
</feature>
<feature type="region of interest" description="Disordered" evidence="1">
    <location>
        <begin position="577"/>
        <end position="638"/>
    </location>
</feature>
<feature type="region of interest" description="Disordered" evidence="1">
    <location>
        <begin position="248"/>
        <end position="278"/>
    </location>
</feature>
<dbReference type="GeneID" id="108569828"/>
<reference evidence="4" key="1">
    <citation type="submission" date="2025-08" db="UniProtKB">
        <authorList>
            <consortium name="RefSeq"/>
        </authorList>
    </citation>
    <scope>IDENTIFICATION</scope>
    <source>
        <tissue evidence="4">Whole Larva</tissue>
    </source>
</reference>
<accession>A0ABM1NJL9</accession>
<dbReference type="Gene3D" id="1.10.150.50">
    <property type="entry name" value="Transcription Factor, Ets-1"/>
    <property type="match status" value="1"/>
</dbReference>
<feature type="region of interest" description="Disordered" evidence="1">
    <location>
        <begin position="847"/>
        <end position="890"/>
    </location>
</feature>
<feature type="region of interest" description="Disordered" evidence="1">
    <location>
        <begin position="419"/>
        <end position="510"/>
    </location>
</feature>
<feature type="compositionally biased region" description="Low complexity" evidence="1">
    <location>
        <begin position="863"/>
        <end position="874"/>
    </location>
</feature>
<feature type="compositionally biased region" description="Polar residues" evidence="1">
    <location>
        <begin position="419"/>
        <end position="440"/>
    </location>
</feature>
<dbReference type="RefSeq" id="XP_017787019.1">
    <property type="nucleotide sequence ID" value="XM_017931530.1"/>
</dbReference>
<dbReference type="SMART" id="SM00454">
    <property type="entry name" value="SAM"/>
    <property type="match status" value="1"/>
</dbReference>
<dbReference type="CDD" id="cd09487">
    <property type="entry name" value="SAM_superfamily"/>
    <property type="match status" value="1"/>
</dbReference>
<dbReference type="Pfam" id="PF00536">
    <property type="entry name" value="SAM_1"/>
    <property type="match status" value="1"/>
</dbReference>
<dbReference type="SUPFAM" id="SSF47769">
    <property type="entry name" value="SAM/Pointed domain"/>
    <property type="match status" value="1"/>
</dbReference>
<keyword evidence="3" id="KW-1185">Reference proteome</keyword>
<evidence type="ECO:0000313" key="4">
    <source>
        <dbReference type="RefSeq" id="XP_017787019.1"/>
    </source>
</evidence>
<dbReference type="InterPro" id="IPR001660">
    <property type="entry name" value="SAM"/>
</dbReference>
<feature type="region of interest" description="Disordered" evidence="1">
    <location>
        <begin position="699"/>
        <end position="741"/>
    </location>
</feature>
<organism evidence="3 4">
    <name type="scientific">Nicrophorus vespilloides</name>
    <name type="common">Boreal carrion beetle</name>
    <dbReference type="NCBI Taxonomy" id="110193"/>
    <lineage>
        <taxon>Eukaryota</taxon>
        <taxon>Metazoa</taxon>
        <taxon>Ecdysozoa</taxon>
        <taxon>Arthropoda</taxon>
        <taxon>Hexapoda</taxon>
        <taxon>Insecta</taxon>
        <taxon>Pterygota</taxon>
        <taxon>Neoptera</taxon>
        <taxon>Endopterygota</taxon>
        <taxon>Coleoptera</taxon>
        <taxon>Polyphaga</taxon>
        <taxon>Staphyliniformia</taxon>
        <taxon>Silphidae</taxon>
        <taxon>Nicrophorinae</taxon>
        <taxon>Nicrophorus</taxon>
    </lineage>
</organism>
<evidence type="ECO:0000259" key="2">
    <source>
        <dbReference type="SMART" id="SM00454"/>
    </source>
</evidence>
<feature type="compositionally biased region" description="Polar residues" evidence="1">
    <location>
        <begin position="248"/>
        <end position="260"/>
    </location>
</feature>
<evidence type="ECO:0000256" key="1">
    <source>
        <dbReference type="SAM" id="MobiDB-lite"/>
    </source>
</evidence>
<evidence type="ECO:0000313" key="3">
    <source>
        <dbReference type="Proteomes" id="UP000695000"/>
    </source>
</evidence>
<feature type="compositionally biased region" description="Basic and acidic residues" evidence="1">
    <location>
        <begin position="320"/>
        <end position="329"/>
    </location>
</feature>
<feature type="domain" description="SAM" evidence="2">
    <location>
        <begin position="981"/>
        <end position="1045"/>
    </location>
</feature>
<feature type="compositionally biased region" description="Basic and acidic residues" evidence="1">
    <location>
        <begin position="441"/>
        <end position="455"/>
    </location>
</feature>
<feature type="compositionally biased region" description="Low complexity" evidence="1">
    <location>
        <begin position="92"/>
        <end position="104"/>
    </location>
</feature>
<name>A0ABM1NJL9_NICVS</name>